<evidence type="ECO:0000313" key="2">
    <source>
        <dbReference type="Proteomes" id="UP001054945"/>
    </source>
</evidence>
<keyword evidence="2" id="KW-1185">Reference proteome</keyword>
<organism evidence="1 2">
    <name type="scientific">Caerostris extrusa</name>
    <name type="common">Bark spider</name>
    <name type="synonym">Caerostris bankana</name>
    <dbReference type="NCBI Taxonomy" id="172846"/>
    <lineage>
        <taxon>Eukaryota</taxon>
        <taxon>Metazoa</taxon>
        <taxon>Ecdysozoa</taxon>
        <taxon>Arthropoda</taxon>
        <taxon>Chelicerata</taxon>
        <taxon>Arachnida</taxon>
        <taxon>Araneae</taxon>
        <taxon>Araneomorphae</taxon>
        <taxon>Entelegynae</taxon>
        <taxon>Araneoidea</taxon>
        <taxon>Araneidae</taxon>
        <taxon>Caerostris</taxon>
    </lineage>
</organism>
<name>A0AAV4T1U8_CAEEX</name>
<dbReference type="AlphaFoldDB" id="A0AAV4T1U8"/>
<protein>
    <submittedName>
        <fullName evidence="1">Uncharacterized protein</fullName>
    </submittedName>
</protein>
<comment type="caution">
    <text evidence="1">The sequence shown here is derived from an EMBL/GenBank/DDBJ whole genome shotgun (WGS) entry which is preliminary data.</text>
</comment>
<feature type="non-terminal residue" evidence="1">
    <location>
        <position position="334"/>
    </location>
</feature>
<accession>A0AAV4T1U8</accession>
<dbReference type="SUPFAM" id="SSF52047">
    <property type="entry name" value="RNI-like"/>
    <property type="match status" value="1"/>
</dbReference>
<dbReference type="Gene3D" id="3.80.10.10">
    <property type="entry name" value="Ribonuclease Inhibitor"/>
    <property type="match status" value="1"/>
</dbReference>
<dbReference type="EMBL" id="BPLR01010638">
    <property type="protein sequence ID" value="GIY40633.1"/>
    <property type="molecule type" value="Genomic_DNA"/>
</dbReference>
<dbReference type="InterPro" id="IPR032675">
    <property type="entry name" value="LRR_dom_sf"/>
</dbReference>
<dbReference type="Proteomes" id="UP001054945">
    <property type="component" value="Unassembled WGS sequence"/>
</dbReference>
<proteinExistence type="predicted"/>
<sequence length="334" mass="39043">MPPISLYETCLDRIIELIKVKHWSEERENPFSRLPSRIVELLVEVCGTSQKIRKFSYFRMLLRSGKLRQLKLCFPVIFIDTCMVLPQMLTEKGCMNITVLELDRNFKNRRNAWLEKLLQKLPLLESLSVQTLFNPRALKDCKRLKSVKVIRIFSCGEFLYDAVDTLSHMKDLEEFDILQYTTQRISNAIFLKVVKLLNNHDKLTSLRFTDSSRAAHHIMANNIRGRHPRYGLRKCSWTIGIGSFEDITALKLSFLQRIVSSVLLFPFVEELEILVLSDDCFEYLKELKHLRSLKMYFNRHSTYQLDFSFLSGIGGQLRHLCIISFKEIPVNAIS</sequence>
<evidence type="ECO:0000313" key="1">
    <source>
        <dbReference type="EMBL" id="GIY40633.1"/>
    </source>
</evidence>
<reference evidence="1 2" key="1">
    <citation type="submission" date="2021-06" db="EMBL/GenBank/DDBJ databases">
        <title>Caerostris extrusa draft genome.</title>
        <authorList>
            <person name="Kono N."/>
            <person name="Arakawa K."/>
        </authorList>
    </citation>
    <scope>NUCLEOTIDE SEQUENCE [LARGE SCALE GENOMIC DNA]</scope>
</reference>
<gene>
    <name evidence="1" type="primary">AVEN_77160_1</name>
    <name evidence="1" type="ORF">CEXT_663761</name>
</gene>